<dbReference type="GO" id="GO:0016149">
    <property type="term" value="F:translation release factor activity, codon specific"/>
    <property type="evidence" value="ECO:0007669"/>
    <property type="project" value="UniProtKB-UniRule"/>
</dbReference>
<evidence type="ECO:0000256" key="1">
    <source>
        <dbReference type="ARBA" id="ARBA00010835"/>
    </source>
</evidence>
<accession>A0A076FB17</accession>
<dbReference type="InterPro" id="IPR000352">
    <property type="entry name" value="Pep_chain_release_fac_I"/>
</dbReference>
<feature type="modified residue" description="N5-methylglutamine" evidence="4">
    <location>
        <position position="251"/>
    </location>
</feature>
<keyword evidence="4" id="KW-0963">Cytoplasm</keyword>
<proteinExistence type="inferred from homology"/>
<dbReference type="InterPro" id="IPR045853">
    <property type="entry name" value="Pep_chain_release_fac_I_sf"/>
</dbReference>
<evidence type="ECO:0000256" key="2">
    <source>
        <dbReference type="ARBA" id="ARBA00022481"/>
    </source>
</evidence>
<dbReference type="Gene3D" id="3.30.70.1660">
    <property type="match status" value="1"/>
</dbReference>
<dbReference type="AlphaFoldDB" id="A0A076FB17"/>
<name>A0A076FB17_9BACT</name>
<keyword evidence="8" id="KW-1185">Reference proteome</keyword>
<evidence type="ECO:0000256" key="3">
    <source>
        <dbReference type="ARBA" id="ARBA00022917"/>
    </source>
</evidence>
<dbReference type="GO" id="GO:0005737">
    <property type="term" value="C:cytoplasm"/>
    <property type="evidence" value="ECO:0007669"/>
    <property type="project" value="UniProtKB-SubCell"/>
</dbReference>
<organism evidence="7 8">
    <name type="scientific">Campylobacter iguaniorum</name>
    <dbReference type="NCBI Taxonomy" id="1244531"/>
    <lineage>
        <taxon>Bacteria</taxon>
        <taxon>Pseudomonadati</taxon>
        <taxon>Campylobacterota</taxon>
        <taxon>Epsilonproteobacteria</taxon>
        <taxon>Campylobacterales</taxon>
        <taxon>Campylobacteraceae</taxon>
        <taxon>Campylobacter</taxon>
    </lineage>
</organism>
<dbReference type="Gene3D" id="3.30.160.20">
    <property type="match status" value="1"/>
</dbReference>
<dbReference type="InterPro" id="IPR004374">
    <property type="entry name" value="PrfB"/>
</dbReference>
<dbReference type="PANTHER" id="PTHR43116">
    <property type="entry name" value="PEPTIDE CHAIN RELEASE FACTOR 2"/>
    <property type="match status" value="1"/>
</dbReference>
<comment type="similarity">
    <text evidence="1 4">Belongs to the prokaryotic/mitochondrial release factor family.</text>
</comment>
<dbReference type="RefSeq" id="WP_038454891.1">
    <property type="nucleotide sequence ID" value="NZ_CP009043.1"/>
</dbReference>
<dbReference type="PANTHER" id="PTHR43116:SF3">
    <property type="entry name" value="CLASS I PEPTIDE CHAIN RELEASE FACTOR"/>
    <property type="match status" value="1"/>
</dbReference>
<keyword evidence="3 4" id="KW-0648">Protein biosynthesis</keyword>
<evidence type="ECO:0000313" key="8">
    <source>
        <dbReference type="Proteomes" id="UP000028486"/>
    </source>
</evidence>
<comment type="function">
    <text evidence="4">Peptide chain release factor 2 directs the termination of translation in response to the peptide chain termination codons UGA and UAA.</text>
</comment>
<evidence type="ECO:0000313" key="7">
    <source>
        <dbReference type="EMBL" id="AII15201.1"/>
    </source>
</evidence>
<evidence type="ECO:0000256" key="5">
    <source>
        <dbReference type="NCBIfam" id="TIGR00020"/>
    </source>
</evidence>
<comment type="subcellular location">
    <subcellularLocation>
        <location evidence="4">Cytoplasm</location>
    </subcellularLocation>
</comment>
<dbReference type="FunFam" id="3.30.160.20:FF:000010">
    <property type="entry name" value="Peptide chain release factor 2"/>
    <property type="match status" value="1"/>
</dbReference>
<protein>
    <recommendedName>
        <fullName evidence="4 5">Peptide chain release factor 2</fullName>
        <shortName evidence="4">RF-2</shortName>
    </recommendedName>
</protein>
<dbReference type="SMART" id="SM00937">
    <property type="entry name" value="PCRF"/>
    <property type="match status" value="1"/>
</dbReference>
<dbReference type="Gene3D" id="1.20.58.410">
    <property type="entry name" value="Release factor"/>
    <property type="match status" value="1"/>
</dbReference>
<gene>
    <name evidence="4 7" type="primary">prfB</name>
    <name evidence="7" type="ORF">CIG1485E_1378</name>
</gene>
<dbReference type="InterPro" id="IPR005139">
    <property type="entry name" value="PCRF"/>
</dbReference>
<sequence>MDNYEYTELLKKLNTKIQNIGSIVRPEFIEKRLEEIGDLENDPLFWNDIKKAGEIQKEKTKISGMLNKFKAAKAAVDDALDLYELANSENDEETVNSLFDDAPNLEDKITNLEISMMLSGEDDNKNAIVSIHPGAGGTESNDWASMLYRMYLRFCEREGFKVETLDFQEGDEAGLKDVSFIVKGENAYGYLKAENGIHRLVRTSPFDSAGRRHTSFSSVMVSPEVDDDIAIEIEEKDLRLDYYRASGAGGQHVNKTESAVRITHIPTGIVVQCQNDRSQHKNKATAMKMLKSRLYEFELMKQQEANNAVEKSEIGWGHQIRSYVLFPYQQVKDNRSGEAYSQTDAVLDGDIKKIIEAVLISQKTTEE</sequence>
<dbReference type="Pfam" id="PF00472">
    <property type="entry name" value="RF-1"/>
    <property type="match status" value="1"/>
</dbReference>
<dbReference type="PROSITE" id="PS00745">
    <property type="entry name" value="RF_PROK_I"/>
    <property type="match status" value="1"/>
</dbReference>
<dbReference type="PATRIC" id="fig|1244531.5.peg.1575"/>
<dbReference type="EMBL" id="CP009043">
    <property type="protein sequence ID" value="AII15201.1"/>
    <property type="molecule type" value="Genomic_DNA"/>
</dbReference>
<dbReference type="HAMAP" id="MF_00094">
    <property type="entry name" value="Rel_fac_2"/>
    <property type="match status" value="1"/>
</dbReference>
<feature type="domain" description="Prokaryotic-type class I peptide chain release factors" evidence="6">
    <location>
        <begin position="244"/>
        <end position="260"/>
    </location>
</feature>
<evidence type="ECO:0000256" key="4">
    <source>
        <dbReference type="HAMAP-Rule" id="MF_00094"/>
    </source>
</evidence>
<keyword evidence="2 4" id="KW-0488">Methylation</keyword>
<dbReference type="NCBIfam" id="TIGR00020">
    <property type="entry name" value="prfB"/>
    <property type="match status" value="1"/>
</dbReference>
<evidence type="ECO:0000259" key="6">
    <source>
        <dbReference type="PROSITE" id="PS00745"/>
    </source>
</evidence>
<dbReference type="OrthoDB" id="9806673at2"/>
<dbReference type="KEGG" id="caj:CIG1485E_1378"/>
<dbReference type="HOGENOM" id="CLU_036856_6_0_7"/>
<dbReference type="eggNOG" id="COG1186">
    <property type="taxonomic scope" value="Bacteria"/>
</dbReference>
<dbReference type="Pfam" id="PF03462">
    <property type="entry name" value="PCRF"/>
    <property type="match status" value="1"/>
</dbReference>
<reference evidence="8" key="1">
    <citation type="journal article" date="2014" name="Genome Announc.">
        <title>Complete Genome Sequence of Campylobacter iguaniorum Strain 1485ET, Isolated from a Bearded Dragon (Pogona vitticeps).</title>
        <authorList>
            <person name="Gilbert M.J."/>
            <person name="Miller W.G."/>
            <person name="Yee E."/>
            <person name="Kik M."/>
            <person name="Wagenaar J.A."/>
            <person name="Duim B."/>
        </authorList>
    </citation>
    <scope>NUCLEOTIDE SEQUENCE [LARGE SCALE GENOMIC DNA]</scope>
    <source>
        <strain evidence="8">1485E</strain>
    </source>
</reference>
<dbReference type="Proteomes" id="UP000028486">
    <property type="component" value="Chromosome"/>
</dbReference>
<dbReference type="STRING" id="1244531.CIG2463D_1569"/>
<comment type="PTM">
    <text evidence="4">Methylated by PrmC. Methylation increases the termination efficiency of RF2.</text>
</comment>
<dbReference type="SUPFAM" id="SSF75620">
    <property type="entry name" value="Release factor"/>
    <property type="match status" value="1"/>
</dbReference>